<dbReference type="Pfam" id="PF02801">
    <property type="entry name" value="Ketoacyl-synt_C"/>
    <property type="match status" value="1"/>
</dbReference>
<keyword evidence="10 14" id="KW-0012">Acyltransferase</keyword>
<dbReference type="SUPFAM" id="SSF53901">
    <property type="entry name" value="Thiolase-like"/>
    <property type="match status" value="2"/>
</dbReference>
<evidence type="ECO:0000259" key="17">
    <source>
        <dbReference type="PROSITE" id="PS52004"/>
    </source>
</evidence>
<dbReference type="InterPro" id="IPR014030">
    <property type="entry name" value="Ketoacyl_synth_N"/>
</dbReference>
<evidence type="ECO:0000256" key="14">
    <source>
        <dbReference type="PIRNR" id="PIRNR000447"/>
    </source>
</evidence>
<evidence type="ECO:0000256" key="13">
    <source>
        <dbReference type="ARBA" id="ARBA00047659"/>
    </source>
</evidence>
<reference evidence="18" key="1">
    <citation type="submission" date="2020-10" db="EMBL/GenBank/DDBJ databases">
        <authorList>
            <person name="Gilroy R."/>
        </authorList>
    </citation>
    <scope>NUCLEOTIDE SEQUENCE</scope>
    <source>
        <strain evidence="18">ChiSjej2B20-13462</strain>
    </source>
</reference>
<keyword evidence="6 14" id="KW-0808">Transferase</keyword>
<comment type="function">
    <text evidence="11 14">Involved in the type II fatty acid elongation cycle. Catalyzes the elongation of a wide range of acyl-ACP by the addition of two carbons from malonyl-ACP to an acyl acceptor. Can efficiently catalyze the conversion of palmitoleoyl-ACP (cis-hexadec-9-enoyl-ACP) to cis-vaccenoyl-ACP (cis-octadec-11-enoyl-ACP), an essential step in the thermal regulation of fatty acid composition.</text>
</comment>
<dbReference type="PROSITE" id="PS52004">
    <property type="entry name" value="KS3_2"/>
    <property type="match status" value="1"/>
</dbReference>
<evidence type="ECO:0000256" key="3">
    <source>
        <dbReference type="ARBA" id="ARBA00012356"/>
    </source>
</evidence>
<dbReference type="EMBL" id="DVFN01000084">
    <property type="protein sequence ID" value="HIQ69780.1"/>
    <property type="molecule type" value="Genomic_DNA"/>
</dbReference>
<dbReference type="InterPro" id="IPR016039">
    <property type="entry name" value="Thiolase-like"/>
</dbReference>
<evidence type="ECO:0000256" key="7">
    <source>
        <dbReference type="ARBA" id="ARBA00022832"/>
    </source>
</evidence>
<comment type="catalytic activity">
    <reaction evidence="13 14">
        <text>a fatty acyl-[ACP] + malonyl-[ACP] + H(+) = a 3-oxoacyl-[ACP] + holo-[ACP] + CO2</text>
        <dbReference type="Rhea" id="RHEA:22836"/>
        <dbReference type="Rhea" id="RHEA-COMP:9623"/>
        <dbReference type="Rhea" id="RHEA-COMP:9685"/>
        <dbReference type="Rhea" id="RHEA-COMP:9916"/>
        <dbReference type="Rhea" id="RHEA-COMP:14125"/>
        <dbReference type="ChEBI" id="CHEBI:15378"/>
        <dbReference type="ChEBI" id="CHEBI:16526"/>
        <dbReference type="ChEBI" id="CHEBI:64479"/>
        <dbReference type="ChEBI" id="CHEBI:78449"/>
        <dbReference type="ChEBI" id="CHEBI:78776"/>
        <dbReference type="ChEBI" id="CHEBI:138651"/>
    </reaction>
</comment>
<dbReference type="PIRSF" id="PIRSF000447">
    <property type="entry name" value="KAS_II"/>
    <property type="match status" value="1"/>
</dbReference>
<dbReference type="InterPro" id="IPR020841">
    <property type="entry name" value="PKS_Beta-ketoAc_synthase_dom"/>
</dbReference>
<evidence type="ECO:0000256" key="1">
    <source>
        <dbReference type="ARBA" id="ARBA00005194"/>
    </source>
</evidence>
<dbReference type="InterPro" id="IPR014031">
    <property type="entry name" value="Ketoacyl_synth_C"/>
</dbReference>
<evidence type="ECO:0000256" key="2">
    <source>
        <dbReference type="ARBA" id="ARBA00008467"/>
    </source>
</evidence>
<dbReference type="SMART" id="SM00825">
    <property type="entry name" value="PKS_KS"/>
    <property type="match status" value="1"/>
</dbReference>
<dbReference type="Pfam" id="PF00109">
    <property type="entry name" value="ketoacyl-synt"/>
    <property type="match status" value="1"/>
</dbReference>
<dbReference type="AlphaFoldDB" id="A0A9D0Z8B4"/>
<evidence type="ECO:0000256" key="11">
    <source>
        <dbReference type="ARBA" id="ARBA00024006"/>
    </source>
</evidence>
<dbReference type="InterPro" id="IPR017568">
    <property type="entry name" value="3-oxoacyl-ACP_synth-2"/>
</dbReference>
<evidence type="ECO:0000256" key="8">
    <source>
        <dbReference type="ARBA" id="ARBA00023098"/>
    </source>
</evidence>
<dbReference type="GO" id="GO:0006633">
    <property type="term" value="P:fatty acid biosynthetic process"/>
    <property type="evidence" value="ECO:0007669"/>
    <property type="project" value="UniProtKB-KW"/>
</dbReference>
<feature type="domain" description="Ketosynthase family 3 (KS3)" evidence="17">
    <location>
        <begin position="2"/>
        <end position="406"/>
    </location>
</feature>
<evidence type="ECO:0000256" key="4">
    <source>
        <dbReference type="ARBA" id="ARBA00014657"/>
    </source>
</evidence>
<feature type="active site" description="For beta-ketoacyl synthase activity" evidence="15">
    <location>
        <position position="162"/>
    </location>
</feature>
<dbReference type="CDD" id="cd00834">
    <property type="entry name" value="KAS_I_II"/>
    <property type="match status" value="1"/>
</dbReference>
<evidence type="ECO:0000313" key="18">
    <source>
        <dbReference type="EMBL" id="HIQ69780.1"/>
    </source>
</evidence>
<evidence type="ECO:0000256" key="12">
    <source>
        <dbReference type="ARBA" id="ARBA00047318"/>
    </source>
</evidence>
<name>A0A9D0Z8B4_9FIRM</name>
<protein>
    <recommendedName>
        <fullName evidence="4 14">3-oxoacyl-[acyl-carrier-protein] synthase 2</fullName>
        <ecNumber evidence="3 14">2.3.1.179</ecNumber>
    </recommendedName>
</protein>
<keyword evidence="5 14" id="KW-0444">Lipid biosynthesis</keyword>
<keyword evidence="9 14" id="KW-0275">Fatty acid biosynthesis</keyword>
<accession>A0A9D0Z8B4</accession>
<evidence type="ECO:0000256" key="9">
    <source>
        <dbReference type="ARBA" id="ARBA00023160"/>
    </source>
</evidence>
<keyword evidence="7" id="KW-0276">Fatty acid metabolism</keyword>
<dbReference type="Proteomes" id="UP000886874">
    <property type="component" value="Unassembled WGS sequence"/>
</dbReference>
<dbReference type="PANTHER" id="PTHR11712:SF336">
    <property type="entry name" value="3-OXOACYL-[ACYL-CARRIER-PROTEIN] SYNTHASE, MITOCHONDRIAL"/>
    <property type="match status" value="1"/>
</dbReference>
<gene>
    <name evidence="18" type="ORF">IAA67_05590</name>
</gene>
<evidence type="ECO:0000256" key="15">
    <source>
        <dbReference type="PIRSR" id="PIRSR000447-1"/>
    </source>
</evidence>
<reference evidence="18" key="2">
    <citation type="journal article" date="2021" name="PeerJ">
        <title>Extensive microbial diversity within the chicken gut microbiome revealed by metagenomics and culture.</title>
        <authorList>
            <person name="Gilroy R."/>
            <person name="Ravi A."/>
            <person name="Getino M."/>
            <person name="Pursley I."/>
            <person name="Horton D.L."/>
            <person name="Alikhan N.F."/>
            <person name="Baker D."/>
            <person name="Gharbi K."/>
            <person name="Hall N."/>
            <person name="Watson M."/>
            <person name="Adriaenssens E.M."/>
            <person name="Foster-Nyarko E."/>
            <person name="Jarju S."/>
            <person name="Secka A."/>
            <person name="Antonio M."/>
            <person name="Oren A."/>
            <person name="Chaudhuri R.R."/>
            <person name="La Ragione R."/>
            <person name="Hildebrand F."/>
            <person name="Pallen M.J."/>
        </authorList>
    </citation>
    <scope>NUCLEOTIDE SEQUENCE</scope>
    <source>
        <strain evidence="18">ChiSjej2B20-13462</strain>
    </source>
</reference>
<dbReference type="InterPro" id="IPR000794">
    <property type="entry name" value="Beta-ketoacyl_synthase"/>
</dbReference>
<comment type="catalytic activity">
    <reaction evidence="12 14">
        <text>(9Z)-hexadecenoyl-[ACP] + malonyl-[ACP] + H(+) = 3-oxo-(11Z)-octadecenoyl-[ACP] + holo-[ACP] + CO2</text>
        <dbReference type="Rhea" id="RHEA:55040"/>
        <dbReference type="Rhea" id="RHEA-COMP:9623"/>
        <dbReference type="Rhea" id="RHEA-COMP:9685"/>
        <dbReference type="Rhea" id="RHEA-COMP:10800"/>
        <dbReference type="Rhea" id="RHEA-COMP:14074"/>
        <dbReference type="ChEBI" id="CHEBI:15378"/>
        <dbReference type="ChEBI" id="CHEBI:16526"/>
        <dbReference type="ChEBI" id="CHEBI:64479"/>
        <dbReference type="ChEBI" id="CHEBI:78449"/>
        <dbReference type="ChEBI" id="CHEBI:83989"/>
        <dbReference type="ChEBI" id="CHEBI:138538"/>
        <dbReference type="EC" id="2.3.1.179"/>
    </reaction>
</comment>
<comment type="similarity">
    <text evidence="2 14 16">Belongs to the thiolase-like superfamily. Beta-ketoacyl-ACP synthases family.</text>
</comment>
<dbReference type="InterPro" id="IPR018201">
    <property type="entry name" value="Ketoacyl_synth_AS"/>
</dbReference>
<dbReference type="NCBIfam" id="NF005589">
    <property type="entry name" value="PRK07314.1"/>
    <property type="match status" value="1"/>
</dbReference>
<evidence type="ECO:0000256" key="6">
    <source>
        <dbReference type="ARBA" id="ARBA00022679"/>
    </source>
</evidence>
<dbReference type="FunFam" id="3.40.47.10:FF:000018">
    <property type="entry name" value="3-oxoacyl-[acyl-carrier-protein] synthase 2"/>
    <property type="match status" value="1"/>
</dbReference>
<dbReference type="PROSITE" id="PS00606">
    <property type="entry name" value="KS3_1"/>
    <property type="match status" value="1"/>
</dbReference>
<evidence type="ECO:0000256" key="10">
    <source>
        <dbReference type="ARBA" id="ARBA00023315"/>
    </source>
</evidence>
<evidence type="ECO:0000256" key="5">
    <source>
        <dbReference type="ARBA" id="ARBA00022516"/>
    </source>
</evidence>
<dbReference type="GO" id="GO:0005829">
    <property type="term" value="C:cytosol"/>
    <property type="evidence" value="ECO:0007669"/>
    <property type="project" value="TreeGrafter"/>
</dbReference>
<dbReference type="PANTHER" id="PTHR11712">
    <property type="entry name" value="POLYKETIDE SYNTHASE-RELATED"/>
    <property type="match status" value="1"/>
</dbReference>
<organism evidence="18 19">
    <name type="scientific">Candidatus Avoscillospira stercorigallinarum</name>
    <dbReference type="NCBI Taxonomy" id="2840708"/>
    <lineage>
        <taxon>Bacteria</taxon>
        <taxon>Bacillati</taxon>
        <taxon>Bacillota</taxon>
        <taxon>Clostridia</taxon>
        <taxon>Eubacteriales</taxon>
        <taxon>Oscillospiraceae</taxon>
        <taxon>Oscillospiraceae incertae sedis</taxon>
        <taxon>Candidatus Avoscillospira</taxon>
    </lineage>
</organism>
<comment type="pathway">
    <text evidence="1 14">Lipid metabolism; fatty acid biosynthesis.</text>
</comment>
<sequence>MDETIVITGMGAVTPIGIGVEIYWNNLIHGVSGIAPIAQCDTSAIPVKVAAEVKDFDAAALLPKGLPRETVPFMQFAYAAAQEALTMSGLDPAAAPRRLGITLGTALAGVNHIAETQHEVDEAGKLRVSPRFVPKALGNIAAAQIAIHFGFRGPSFTVQTACSSGGDAIGLACMLLKAGEADAMLAVGAESSICPVVLAGLASARALSRNPDPVTACRPFDLHRDGFVMGEGGGALMLETRSHALARGAKILGVVCATANNTDGHHVTAPHPDGIGAIACMEDALARAGLSPADIGYINTHGTSTPMGDAIEAAAVRKVFGGNPPPVSATKSATGHMMGAGGVTEVIACVKAVETGILPPTLHVETADPACDLDVIPNEARRAEIRYAMSNAFGFGGQNSSVIVGRFE</sequence>
<comment type="caution">
    <text evidence="18">The sequence shown here is derived from an EMBL/GenBank/DDBJ whole genome shotgun (WGS) entry which is preliminary data.</text>
</comment>
<dbReference type="Gene3D" id="3.40.47.10">
    <property type="match status" value="1"/>
</dbReference>
<dbReference type="GO" id="GO:0004315">
    <property type="term" value="F:3-oxoacyl-[acyl-carrier-protein] synthase activity"/>
    <property type="evidence" value="ECO:0007669"/>
    <property type="project" value="UniProtKB-EC"/>
</dbReference>
<dbReference type="EC" id="2.3.1.179" evidence="3 14"/>
<evidence type="ECO:0000313" key="19">
    <source>
        <dbReference type="Proteomes" id="UP000886874"/>
    </source>
</evidence>
<evidence type="ECO:0000256" key="16">
    <source>
        <dbReference type="RuleBase" id="RU003694"/>
    </source>
</evidence>
<keyword evidence="8" id="KW-0443">Lipid metabolism</keyword>
<proteinExistence type="inferred from homology"/>